<evidence type="ECO:0000256" key="1">
    <source>
        <dbReference type="ARBA" id="ARBA00022527"/>
    </source>
</evidence>
<dbReference type="InterPro" id="IPR011009">
    <property type="entry name" value="Kinase-like_dom_sf"/>
</dbReference>
<keyword evidence="5 7" id="KW-0067">ATP-binding</keyword>
<evidence type="ECO:0000256" key="7">
    <source>
        <dbReference type="PIRSR" id="PIRSR630616-2"/>
    </source>
</evidence>
<evidence type="ECO:0000259" key="9">
    <source>
        <dbReference type="PROSITE" id="PS50011"/>
    </source>
</evidence>
<dbReference type="STRING" id="1764295.A0A5B8MXF4"/>
<evidence type="ECO:0000313" key="10">
    <source>
        <dbReference type="EMBL" id="QDZ25488.1"/>
    </source>
</evidence>
<feature type="domain" description="Protein kinase" evidence="9">
    <location>
        <begin position="333"/>
        <end position="599"/>
    </location>
</feature>
<dbReference type="GO" id="GO:0004674">
    <property type="term" value="F:protein serine/threonine kinase activity"/>
    <property type="evidence" value="ECO:0007669"/>
    <property type="project" value="UniProtKB-KW"/>
</dbReference>
<protein>
    <submittedName>
        <fullName evidence="10">Serine/threonine protein kinase</fullName>
    </submittedName>
</protein>
<name>A0A5B8MXF4_9CHLO</name>
<dbReference type="Pfam" id="PF00069">
    <property type="entry name" value="Pkinase"/>
    <property type="match status" value="1"/>
</dbReference>
<dbReference type="InterPro" id="IPR000719">
    <property type="entry name" value="Prot_kinase_dom"/>
</dbReference>
<accession>A0A5B8MXF4</accession>
<dbReference type="Gene3D" id="1.10.510.10">
    <property type="entry name" value="Transferase(Phosphotransferase) domain 1"/>
    <property type="match status" value="1"/>
</dbReference>
<feature type="active site" description="Proton acceptor" evidence="6">
    <location>
        <position position="456"/>
    </location>
</feature>
<evidence type="ECO:0000256" key="4">
    <source>
        <dbReference type="ARBA" id="ARBA00022777"/>
    </source>
</evidence>
<keyword evidence="2" id="KW-0808">Transferase</keyword>
<organism evidence="10 11">
    <name type="scientific">Chloropicon primus</name>
    <dbReference type="NCBI Taxonomy" id="1764295"/>
    <lineage>
        <taxon>Eukaryota</taxon>
        <taxon>Viridiplantae</taxon>
        <taxon>Chlorophyta</taxon>
        <taxon>Chloropicophyceae</taxon>
        <taxon>Chloropicales</taxon>
        <taxon>Chloropicaceae</taxon>
        <taxon>Chloropicon</taxon>
    </lineage>
</organism>
<sequence>MDQGIGRKSKRAKHAFEVLPGSAWLLVATHLHPHDRIAFALTCRTFLDAVKGLPLRTETLGDPRFSLSWYQWVFLSFKRSPTQMAPQEPAKLFFYSKVLYDTDLMGLAARQGSIKAMKWLISRGIPLDQGLWHCADRAASGGHLDALKWLRSEGCELDASTCQRAAGGGYLDVLQWLRSQDPPCPWDAKACAAAARFGHLQVLQWLRNQDPPCDWDKWTCSSAAEGGHLQVLQWLRKQDPPCPWDSDTCSCAAAGGHLDVLKWARSQDPPCPWTEVTCEWAASYGHLQVLQWLRSQDPPCPWYPGGCLFMLHILGTSENKDIIDWVEQNRNSGTVLREVNRGGSAIVYEAVDLKESTAVALKTHDLRSADPRSLDRLKREIMNAKDVVHKNVVRLYNVVLEGDCLVLVLELVRGCDLLEVINRAGGRLKEGVARSYFVQLVSGVAKLHESNLCHRDLKPENCMVDLGSNTLKVIDLGLSKHLTSAHTLGVGTPDYMAPELVNFTGDFGQDKGQPYNASASDVWSMGATLYLMVVGVYPFEDPNNPRDITSTLRNVLSGRYRPLPDRIKDRPCADLLRKMLVPQPHDRITMENIWEHPWVKGK</sequence>
<dbReference type="Proteomes" id="UP000316726">
    <property type="component" value="Chromosome 17"/>
</dbReference>
<evidence type="ECO:0000256" key="8">
    <source>
        <dbReference type="PIRSR" id="PIRSR630616-3"/>
    </source>
</evidence>
<dbReference type="OrthoDB" id="193931at2759"/>
<reference evidence="10 11" key="1">
    <citation type="submission" date="2018-07" db="EMBL/GenBank/DDBJ databases">
        <title>The complete nuclear genome of the prasinophyte Chloropicon primus (CCMP1205).</title>
        <authorList>
            <person name="Pombert J.-F."/>
            <person name="Otis C."/>
            <person name="Turmel M."/>
            <person name="Lemieux C."/>
        </authorList>
    </citation>
    <scope>NUCLEOTIDE SEQUENCE [LARGE SCALE GENOMIC DNA]</scope>
    <source>
        <strain evidence="10 11">CCMP1205</strain>
    </source>
</reference>
<keyword evidence="11" id="KW-1185">Reference proteome</keyword>
<dbReference type="SUPFAM" id="SSF48403">
    <property type="entry name" value="Ankyrin repeat"/>
    <property type="match status" value="1"/>
</dbReference>
<dbReference type="AlphaFoldDB" id="A0A5B8MXF4"/>
<dbReference type="FunFam" id="1.10.510.10:FF:000571">
    <property type="entry name" value="Maternal embryonic leucine zipper kinase"/>
    <property type="match status" value="1"/>
</dbReference>
<dbReference type="GO" id="GO:0005524">
    <property type="term" value="F:ATP binding"/>
    <property type="evidence" value="ECO:0007669"/>
    <property type="project" value="UniProtKB-KW"/>
</dbReference>
<evidence type="ECO:0000256" key="6">
    <source>
        <dbReference type="PIRSR" id="PIRSR630616-1"/>
    </source>
</evidence>
<keyword evidence="3 7" id="KW-0547">Nucleotide-binding</keyword>
<keyword evidence="4 10" id="KW-0418">Kinase</keyword>
<dbReference type="SMART" id="SM00220">
    <property type="entry name" value="S_TKc"/>
    <property type="match status" value="1"/>
</dbReference>
<evidence type="ECO:0000256" key="5">
    <source>
        <dbReference type="ARBA" id="ARBA00022840"/>
    </source>
</evidence>
<feature type="binding site" evidence="7">
    <location>
        <position position="475"/>
    </location>
    <ligand>
        <name>ATP</name>
        <dbReference type="ChEBI" id="CHEBI:30616"/>
    </ligand>
</feature>
<evidence type="ECO:0000313" key="11">
    <source>
        <dbReference type="Proteomes" id="UP000316726"/>
    </source>
</evidence>
<dbReference type="InterPro" id="IPR030616">
    <property type="entry name" value="Aur-like"/>
</dbReference>
<feature type="binding site" evidence="7">
    <location>
        <begin position="460"/>
        <end position="461"/>
    </location>
    <ligand>
        <name>ATP</name>
        <dbReference type="ChEBI" id="CHEBI:30616"/>
    </ligand>
</feature>
<proteinExistence type="predicted"/>
<dbReference type="PANTHER" id="PTHR24350">
    <property type="entry name" value="SERINE/THREONINE-PROTEIN KINASE IAL-RELATED"/>
    <property type="match status" value="1"/>
</dbReference>
<dbReference type="PROSITE" id="PS50011">
    <property type="entry name" value="PROTEIN_KINASE_DOM"/>
    <property type="match status" value="1"/>
</dbReference>
<evidence type="ECO:0000256" key="3">
    <source>
        <dbReference type="ARBA" id="ARBA00022741"/>
    </source>
</evidence>
<dbReference type="InterPro" id="IPR036770">
    <property type="entry name" value="Ankyrin_rpt-contain_sf"/>
</dbReference>
<dbReference type="EMBL" id="CP031050">
    <property type="protein sequence ID" value="QDZ25488.1"/>
    <property type="molecule type" value="Genomic_DNA"/>
</dbReference>
<dbReference type="InterPro" id="IPR008271">
    <property type="entry name" value="Ser/Thr_kinase_AS"/>
</dbReference>
<feature type="binding site" evidence="7">
    <location>
        <position position="362"/>
    </location>
    <ligand>
        <name>ATP</name>
        <dbReference type="ChEBI" id="CHEBI:30616"/>
    </ligand>
</feature>
<gene>
    <name evidence="10" type="ORF">A3770_17p80060</name>
</gene>
<feature type="cross-link" description="Glycyl lysine isopeptide (Lys-Gly) (interchain with G-Cter in SUMO2)" evidence="8">
    <location>
        <position position="458"/>
    </location>
</feature>
<dbReference type="PROSITE" id="PS00108">
    <property type="entry name" value="PROTEIN_KINASE_ST"/>
    <property type="match status" value="1"/>
</dbReference>
<evidence type="ECO:0000256" key="2">
    <source>
        <dbReference type="ARBA" id="ARBA00022679"/>
    </source>
</evidence>
<dbReference type="Gene3D" id="1.25.40.20">
    <property type="entry name" value="Ankyrin repeat-containing domain"/>
    <property type="match status" value="1"/>
</dbReference>
<dbReference type="SUPFAM" id="SSF56112">
    <property type="entry name" value="Protein kinase-like (PK-like)"/>
    <property type="match status" value="1"/>
</dbReference>
<keyword evidence="1 10" id="KW-0723">Serine/threonine-protein kinase</keyword>